<dbReference type="AlphaFoldDB" id="A0A1H2Q3S2"/>
<dbReference type="Proteomes" id="UP000198816">
    <property type="component" value="Unassembled WGS sequence"/>
</dbReference>
<evidence type="ECO:0000313" key="2">
    <source>
        <dbReference type="Proteomes" id="UP000198816"/>
    </source>
</evidence>
<accession>A0A1H2Q3S2</accession>
<protein>
    <submittedName>
        <fullName evidence="1">Uncharacterized protein</fullName>
    </submittedName>
</protein>
<gene>
    <name evidence="1" type="ORF">SAMN05421783_10196</name>
</gene>
<evidence type="ECO:0000313" key="1">
    <source>
        <dbReference type="EMBL" id="SDW01802.1"/>
    </source>
</evidence>
<reference evidence="2" key="1">
    <citation type="submission" date="2016-10" db="EMBL/GenBank/DDBJ databases">
        <authorList>
            <person name="Varghese N."/>
            <person name="Submissions S."/>
        </authorList>
    </citation>
    <scope>NUCLEOTIDE SEQUENCE [LARGE SCALE GENOMIC DNA]</scope>
    <source>
        <strain evidence="2">DSM 217</strain>
    </source>
</reference>
<dbReference type="STRING" id="1058.SAMN05421783_10196"/>
<proteinExistence type="predicted"/>
<name>A0A1H2Q3S2_THIRO</name>
<organism evidence="1 2">
    <name type="scientific">Thiocapsa roseopersicina</name>
    <dbReference type="NCBI Taxonomy" id="1058"/>
    <lineage>
        <taxon>Bacteria</taxon>
        <taxon>Pseudomonadati</taxon>
        <taxon>Pseudomonadota</taxon>
        <taxon>Gammaproteobacteria</taxon>
        <taxon>Chromatiales</taxon>
        <taxon>Chromatiaceae</taxon>
        <taxon>Thiocapsa</taxon>
    </lineage>
</organism>
<sequence>MNEIRAPRRRLRHDLGYTRVATARSVVPTAGPKQP</sequence>
<dbReference type="EMBL" id="FNNZ01000001">
    <property type="protein sequence ID" value="SDW01802.1"/>
    <property type="molecule type" value="Genomic_DNA"/>
</dbReference>
<keyword evidence="2" id="KW-1185">Reference proteome</keyword>